<dbReference type="InterPro" id="IPR000073">
    <property type="entry name" value="AB_hydrolase_1"/>
</dbReference>
<dbReference type="InterPro" id="IPR029058">
    <property type="entry name" value="AB_hydrolase_fold"/>
</dbReference>
<evidence type="ECO:0000313" key="3">
    <source>
        <dbReference type="Proteomes" id="UP001364211"/>
    </source>
</evidence>
<dbReference type="PANTHER" id="PTHR43689:SF8">
    <property type="entry name" value="ALPHA_BETA-HYDROLASES SUPERFAMILY PROTEIN"/>
    <property type="match status" value="1"/>
</dbReference>
<evidence type="ECO:0000259" key="1">
    <source>
        <dbReference type="Pfam" id="PF12697"/>
    </source>
</evidence>
<sequence>MSAYHVGGSGEPLLLLHGVTSSWRAWKPVLPLLEQHHEVWAVTLPGHLDGPPLPDAEFSVDLLVDALTAHLDELGVPQRPHVVGNSLGGWAALEMARRGRARSVVALSPAGAWAMPSDLYRLLATFRIGALLAGWAPVRALASCGLIRRLLLLTLAEHTDRYTPEEVAELFDDLAGCTMLEPLLSAARMDTAIAPFEHLPCPVRIAWSGSDRTIPYVRYARPMMDAVPGAELVVLPGVGHVPMVDNPALVAWTILQHTRYEVAS</sequence>
<keyword evidence="3" id="KW-1185">Reference proteome</keyword>
<dbReference type="PANTHER" id="PTHR43689">
    <property type="entry name" value="HYDROLASE"/>
    <property type="match status" value="1"/>
</dbReference>
<evidence type="ECO:0000313" key="2">
    <source>
        <dbReference type="EMBL" id="MEJ8279766.1"/>
    </source>
</evidence>
<dbReference type="EMBL" id="JBBJUP010000009">
    <property type="protein sequence ID" value="MEJ8279766.1"/>
    <property type="molecule type" value="Genomic_DNA"/>
</dbReference>
<dbReference type="Proteomes" id="UP001364211">
    <property type="component" value="Unassembled WGS sequence"/>
</dbReference>
<dbReference type="GO" id="GO:0016787">
    <property type="term" value="F:hydrolase activity"/>
    <property type="evidence" value="ECO:0007669"/>
    <property type="project" value="UniProtKB-KW"/>
</dbReference>
<feature type="domain" description="AB hydrolase-1" evidence="1">
    <location>
        <begin position="13"/>
        <end position="251"/>
    </location>
</feature>
<name>A0ABU8T731_9PSEU</name>
<dbReference type="RefSeq" id="WP_340290019.1">
    <property type="nucleotide sequence ID" value="NZ_JBBJUP010000009.1"/>
</dbReference>
<organism evidence="2 3">
    <name type="scientific">Pseudonocardia spirodelae</name>
    <dbReference type="NCBI Taxonomy" id="3133431"/>
    <lineage>
        <taxon>Bacteria</taxon>
        <taxon>Bacillati</taxon>
        <taxon>Actinomycetota</taxon>
        <taxon>Actinomycetes</taxon>
        <taxon>Pseudonocardiales</taxon>
        <taxon>Pseudonocardiaceae</taxon>
        <taxon>Pseudonocardia</taxon>
    </lineage>
</organism>
<proteinExistence type="predicted"/>
<protein>
    <submittedName>
        <fullName evidence="2">Alpha/beta hydrolase</fullName>
    </submittedName>
</protein>
<dbReference type="Gene3D" id="3.40.50.1820">
    <property type="entry name" value="alpha/beta hydrolase"/>
    <property type="match status" value="1"/>
</dbReference>
<comment type="caution">
    <text evidence="2">The sequence shown here is derived from an EMBL/GenBank/DDBJ whole genome shotgun (WGS) entry which is preliminary data.</text>
</comment>
<gene>
    <name evidence="2" type="ORF">WJX68_12555</name>
</gene>
<accession>A0ABU8T731</accession>
<keyword evidence="2" id="KW-0378">Hydrolase</keyword>
<dbReference type="Pfam" id="PF12697">
    <property type="entry name" value="Abhydrolase_6"/>
    <property type="match status" value="1"/>
</dbReference>
<dbReference type="SUPFAM" id="SSF53474">
    <property type="entry name" value="alpha/beta-Hydrolases"/>
    <property type="match status" value="1"/>
</dbReference>
<reference evidence="2 3" key="1">
    <citation type="submission" date="2024-03" db="EMBL/GenBank/DDBJ databases">
        <title>Draft genome sequence of Pseudonocardia sp. DW16-2.</title>
        <authorList>
            <person name="Duangmal K."/>
        </authorList>
    </citation>
    <scope>NUCLEOTIDE SEQUENCE [LARGE SCALE GENOMIC DNA]</scope>
    <source>
        <strain evidence="2 3">DW16-2</strain>
    </source>
</reference>